<feature type="compositionally biased region" description="Acidic residues" evidence="1">
    <location>
        <begin position="215"/>
        <end position="232"/>
    </location>
</feature>
<dbReference type="EMBL" id="UYJE01004609">
    <property type="protein sequence ID" value="VDI29676.1"/>
    <property type="molecule type" value="Genomic_DNA"/>
</dbReference>
<dbReference type="Pfam" id="PF00651">
    <property type="entry name" value="BTB"/>
    <property type="match status" value="1"/>
</dbReference>
<feature type="compositionally biased region" description="Basic and acidic residues" evidence="1">
    <location>
        <begin position="307"/>
        <end position="321"/>
    </location>
</feature>
<name>A0A8B6E5Z4_MYTGA</name>
<dbReference type="AlphaFoldDB" id="A0A8B6E5Z4"/>
<feature type="compositionally biased region" description="Acidic residues" evidence="1">
    <location>
        <begin position="281"/>
        <end position="306"/>
    </location>
</feature>
<feature type="compositionally biased region" description="Basic and acidic residues" evidence="1">
    <location>
        <begin position="244"/>
        <end position="254"/>
    </location>
</feature>
<feature type="region of interest" description="Disordered" evidence="1">
    <location>
        <begin position="123"/>
        <end position="153"/>
    </location>
</feature>
<feature type="compositionally biased region" description="Basic and acidic residues" evidence="1">
    <location>
        <begin position="174"/>
        <end position="184"/>
    </location>
</feature>
<protein>
    <recommendedName>
        <fullName evidence="2">BTB domain-containing protein</fullName>
    </recommendedName>
</protein>
<keyword evidence="4" id="KW-1185">Reference proteome</keyword>
<organism evidence="3 4">
    <name type="scientific">Mytilus galloprovincialis</name>
    <name type="common">Mediterranean mussel</name>
    <dbReference type="NCBI Taxonomy" id="29158"/>
    <lineage>
        <taxon>Eukaryota</taxon>
        <taxon>Metazoa</taxon>
        <taxon>Spiralia</taxon>
        <taxon>Lophotrochozoa</taxon>
        <taxon>Mollusca</taxon>
        <taxon>Bivalvia</taxon>
        <taxon>Autobranchia</taxon>
        <taxon>Pteriomorphia</taxon>
        <taxon>Mytilida</taxon>
        <taxon>Mytiloidea</taxon>
        <taxon>Mytilidae</taxon>
        <taxon>Mytilinae</taxon>
        <taxon>Mytilus</taxon>
    </lineage>
</organism>
<evidence type="ECO:0000313" key="3">
    <source>
        <dbReference type="EMBL" id="VDI29676.1"/>
    </source>
</evidence>
<dbReference type="CDD" id="cd18186">
    <property type="entry name" value="BTB_POZ_ZBTB_KLHL-like"/>
    <property type="match status" value="1"/>
</dbReference>
<feature type="compositionally biased region" description="Polar residues" evidence="1">
    <location>
        <begin position="185"/>
        <end position="194"/>
    </location>
</feature>
<feature type="compositionally biased region" description="Basic residues" evidence="1">
    <location>
        <begin position="366"/>
        <end position="383"/>
    </location>
</feature>
<dbReference type="Gene3D" id="3.30.710.10">
    <property type="entry name" value="Potassium Channel Kv1.1, Chain A"/>
    <property type="match status" value="1"/>
</dbReference>
<evidence type="ECO:0000256" key="1">
    <source>
        <dbReference type="SAM" id="MobiDB-lite"/>
    </source>
</evidence>
<dbReference type="PROSITE" id="PS50097">
    <property type="entry name" value="BTB"/>
    <property type="match status" value="1"/>
</dbReference>
<dbReference type="InterPro" id="IPR000210">
    <property type="entry name" value="BTB/POZ_dom"/>
</dbReference>
<feature type="region of interest" description="Disordered" evidence="1">
    <location>
        <begin position="398"/>
        <end position="435"/>
    </location>
</feature>
<feature type="compositionally biased region" description="Basic and acidic residues" evidence="1">
    <location>
        <begin position="425"/>
        <end position="435"/>
    </location>
</feature>
<feature type="domain" description="BTB" evidence="2">
    <location>
        <begin position="29"/>
        <end position="94"/>
    </location>
</feature>
<reference evidence="3" key="1">
    <citation type="submission" date="2018-11" db="EMBL/GenBank/DDBJ databases">
        <authorList>
            <person name="Alioto T."/>
            <person name="Alioto T."/>
        </authorList>
    </citation>
    <scope>NUCLEOTIDE SEQUENCE</scope>
</reference>
<evidence type="ECO:0000259" key="2">
    <source>
        <dbReference type="PROSITE" id="PS50097"/>
    </source>
</evidence>
<sequence length="435" mass="50589">MAKVFLKEDRYGEKLLKTLNVLRKERKYSDFYIETNSGLVPVHRVVLAAAESCHLKSKGFLCGDINTFDLTEFNKKIVEILVSYLYTGEVDLTSDSDIKDFVNLCKKLDFQSLLNRKEFQRGNSNEVSKKHTNELFENNTVNNQDSESEPHPIYLATNRDGQMFVKSVSTVHSNDNHMNHDNHDIQNTNVSNTPKLPESTEGHSLQEFIIKQEPNSDDDNSENELDSMEEESGSSQSNKLKQKRSNEKTLEGKNKKLKSSTESVKQYAEQLVSKVVGMGEEGGDVAEDSGDNNDNDDDAGDADDQEESHNDFIGKRFEMRLKALQSAQSQDTPELNKKQKHAKVNRERRAKWNEQQKQENKERSRIRMRNMRERKKIEHIKKSVSKNILTCLTRHELKKEEERKRVQREKKRQYRETLFSQKKRRIEEKDQKKKS</sequence>
<feature type="compositionally biased region" description="Basic and acidic residues" evidence="1">
    <location>
        <begin position="344"/>
        <end position="365"/>
    </location>
</feature>
<evidence type="ECO:0000313" key="4">
    <source>
        <dbReference type="Proteomes" id="UP000596742"/>
    </source>
</evidence>
<dbReference type="SUPFAM" id="SSF54695">
    <property type="entry name" value="POZ domain"/>
    <property type="match status" value="1"/>
</dbReference>
<proteinExistence type="predicted"/>
<dbReference type="InterPro" id="IPR011333">
    <property type="entry name" value="SKP1/BTB/POZ_sf"/>
</dbReference>
<dbReference type="OrthoDB" id="10354126at2759"/>
<feature type="region of interest" description="Disordered" evidence="1">
    <location>
        <begin position="280"/>
        <end position="383"/>
    </location>
</feature>
<accession>A0A8B6E5Z4</accession>
<feature type="region of interest" description="Disordered" evidence="1">
    <location>
        <begin position="172"/>
        <end position="264"/>
    </location>
</feature>
<gene>
    <name evidence="3" type="ORF">MGAL_10B088180</name>
</gene>
<feature type="compositionally biased region" description="Polar residues" evidence="1">
    <location>
        <begin position="135"/>
        <end position="145"/>
    </location>
</feature>
<comment type="caution">
    <text evidence="3">The sequence shown here is derived from an EMBL/GenBank/DDBJ whole genome shotgun (WGS) entry which is preliminary data.</text>
</comment>
<dbReference type="Proteomes" id="UP000596742">
    <property type="component" value="Unassembled WGS sequence"/>
</dbReference>